<evidence type="ECO:0000256" key="7">
    <source>
        <dbReference type="ARBA" id="ARBA00024867"/>
    </source>
</evidence>
<evidence type="ECO:0000256" key="3">
    <source>
        <dbReference type="ARBA" id="ARBA00023012"/>
    </source>
</evidence>
<evidence type="ECO:0000313" key="13">
    <source>
        <dbReference type="Proteomes" id="UP000249986"/>
    </source>
</evidence>
<dbReference type="FunFam" id="1.10.10.10:FF:000018">
    <property type="entry name" value="DNA-binding response regulator ResD"/>
    <property type="match status" value="1"/>
</dbReference>
<dbReference type="PANTHER" id="PTHR48111">
    <property type="entry name" value="REGULATOR OF RPOS"/>
    <property type="match status" value="1"/>
</dbReference>
<dbReference type="Pfam" id="PF00486">
    <property type="entry name" value="Trans_reg_C"/>
    <property type="match status" value="1"/>
</dbReference>
<dbReference type="SMART" id="SM00448">
    <property type="entry name" value="REC"/>
    <property type="match status" value="1"/>
</dbReference>
<dbReference type="PANTHER" id="PTHR48111:SF40">
    <property type="entry name" value="PHOSPHATE REGULON TRANSCRIPTIONAL REGULATORY PROTEIN PHOB"/>
    <property type="match status" value="1"/>
</dbReference>
<dbReference type="CDD" id="cd00383">
    <property type="entry name" value="trans_reg_C"/>
    <property type="match status" value="1"/>
</dbReference>
<dbReference type="GO" id="GO:0006355">
    <property type="term" value="P:regulation of DNA-templated transcription"/>
    <property type="evidence" value="ECO:0007669"/>
    <property type="project" value="InterPro"/>
</dbReference>
<keyword evidence="4" id="KW-0805">Transcription regulation</keyword>
<evidence type="ECO:0000256" key="9">
    <source>
        <dbReference type="PROSITE-ProRule" id="PRU01091"/>
    </source>
</evidence>
<evidence type="ECO:0000256" key="8">
    <source>
        <dbReference type="PROSITE-ProRule" id="PRU00169"/>
    </source>
</evidence>
<dbReference type="PROSITE" id="PS51755">
    <property type="entry name" value="OMPR_PHOB"/>
    <property type="match status" value="1"/>
</dbReference>
<accession>A0A2X3A502</accession>
<dbReference type="Gene3D" id="6.10.250.690">
    <property type="match status" value="1"/>
</dbReference>
<organism evidence="12 13">
    <name type="scientific">Clostridium perfringens</name>
    <dbReference type="NCBI Taxonomy" id="1502"/>
    <lineage>
        <taxon>Bacteria</taxon>
        <taxon>Bacillati</taxon>
        <taxon>Bacillota</taxon>
        <taxon>Clostridia</taxon>
        <taxon>Eubacteriales</taxon>
        <taxon>Clostridiaceae</taxon>
        <taxon>Clostridium</taxon>
    </lineage>
</organism>
<dbReference type="SUPFAM" id="SSF46894">
    <property type="entry name" value="C-terminal effector domain of the bipartite response regulators"/>
    <property type="match status" value="1"/>
</dbReference>
<feature type="modified residue" description="4-aspartylphosphate" evidence="8">
    <location>
        <position position="93"/>
    </location>
</feature>
<keyword evidence="5 9" id="KW-0238">DNA-binding</keyword>
<dbReference type="AlphaFoldDB" id="A0A2X3A502"/>
<name>A0A2X3A502_CLOPF</name>
<dbReference type="InterPro" id="IPR036388">
    <property type="entry name" value="WH-like_DNA-bd_sf"/>
</dbReference>
<dbReference type="GO" id="GO:0032993">
    <property type="term" value="C:protein-DNA complex"/>
    <property type="evidence" value="ECO:0007669"/>
    <property type="project" value="TreeGrafter"/>
</dbReference>
<dbReference type="Pfam" id="PF00072">
    <property type="entry name" value="Response_reg"/>
    <property type="match status" value="1"/>
</dbReference>
<evidence type="ECO:0000256" key="2">
    <source>
        <dbReference type="ARBA" id="ARBA00022553"/>
    </source>
</evidence>
<dbReference type="InterPro" id="IPR001789">
    <property type="entry name" value="Sig_transdc_resp-reg_receiver"/>
</dbReference>
<feature type="domain" description="OmpR/PhoB-type" evidence="11">
    <location>
        <begin position="172"/>
        <end position="267"/>
    </location>
</feature>
<dbReference type="Proteomes" id="UP000249986">
    <property type="component" value="Unassembled WGS sequence"/>
</dbReference>
<dbReference type="GO" id="GO:0005829">
    <property type="term" value="C:cytosol"/>
    <property type="evidence" value="ECO:0007669"/>
    <property type="project" value="TreeGrafter"/>
</dbReference>
<feature type="domain" description="Response regulatory" evidence="10">
    <location>
        <begin position="44"/>
        <end position="156"/>
    </location>
</feature>
<dbReference type="Gene3D" id="1.10.10.10">
    <property type="entry name" value="Winged helix-like DNA-binding domain superfamily/Winged helix DNA-binding domain"/>
    <property type="match status" value="1"/>
</dbReference>
<dbReference type="InterPro" id="IPR011006">
    <property type="entry name" value="CheY-like_superfamily"/>
</dbReference>
<evidence type="ECO:0000259" key="11">
    <source>
        <dbReference type="PROSITE" id="PS51755"/>
    </source>
</evidence>
<dbReference type="FunFam" id="3.40.50.2300:FF:000001">
    <property type="entry name" value="DNA-binding response regulator PhoB"/>
    <property type="match status" value="1"/>
</dbReference>
<proteinExistence type="predicted"/>
<dbReference type="GO" id="GO:0000976">
    <property type="term" value="F:transcription cis-regulatory region binding"/>
    <property type="evidence" value="ECO:0007669"/>
    <property type="project" value="TreeGrafter"/>
</dbReference>
<keyword evidence="3" id="KW-0902">Two-component regulatory system</keyword>
<keyword evidence="6" id="KW-0804">Transcription</keyword>
<dbReference type="InterPro" id="IPR001867">
    <property type="entry name" value="OmpR/PhoB-type_DNA-bd"/>
</dbReference>
<evidence type="ECO:0000313" key="12">
    <source>
        <dbReference type="EMBL" id="SQB57470.1"/>
    </source>
</evidence>
<evidence type="ECO:0000256" key="4">
    <source>
        <dbReference type="ARBA" id="ARBA00023015"/>
    </source>
</evidence>
<protein>
    <recommendedName>
        <fullName evidence="1">Stage 0 sporulation protein A homolog</fullName>
    </recommendedName>
</protein>
<dbReference type="InterPro" id="IPR039420">
    <property type="entry name" value="WalR-like"/>
</dbReference>
<sequence length="272" mass="32164">MYVFKIYLIHAFFYFGKELITIKFEKYSKINLTMWVEEKDMEEKILIIEDEPDIQNILRYSFMKEGFKVRCVDKGRQGIEIFKEFNPTLVILDLMLPDISGFDVCRELNKLNANIIMLTARDDIVDKVLGLELGADDYITKPFDIRECVARVKVALRRKEKFLKESNKSTVKDEVIIGPIKIKRQSRKVYLNEEEIRLKPKEIELLLYFLDNPNIALSRDQILDGVWGDEYFGDFRTVDVHVRRLRQKLNNEEIIETIFGLGYMFKGEKHES</sequence>
<dbReference type="EMBL" id="UAWG01000001">
    <property type="protein sequence ID" value="SQB57470.1"/>
    <property type="molecule type" value="Genomic_DNA"/>
</dbReference>
<dbReference type="InterPro" id="IPR016032">
    <property type="entry name" value="Sig_transdc_resp-reg_C-effctor"/>
</dbReference>
<dbReference type="Gene3D" id="3.40.50.2300">
    <property type="match status" value="1"/>
</dbReference>
<evidence type="ECO:0000256" key="6">
    <source>
        <dbReference type="ARBA" id="ARBA00023163"/>
    </source>
</evidence>
<keyword evidence="2 8" id="KW-0597">Phosphoprotein</keyword>
<dbReference type="PROSITE" id="PS50110">
    <property type="entry name" value="RESPONSE_REGULATORY"/>
    <property type="match status" value="1"/>
</dbReference>
<evidence type="ECO:0000259" key="10">
    <source>
        <dbReference type="PROSITE" id="PS50110"/>
    </source>
</evidence>
<dbReference type="CDD" id="cd17574">
    <property type="entry name" value="REC_OmpR"/>
    <property type="match status" value="1"/>
</dbReference>
<evidence type="ECO:0000256" key="1">
    <source>
        <dbReference type="ARBA" id="ARBA00018672"/>
    </source>
</evidence>
<dbReference type="SMART" id="SM00862">
    <property type="entry name" value="Trans_reg_C"/>
    <property type="match status" value="1"/>
</dbReference>
<dbReference type="GO" id="GO:0000156">
    <property type="term" value="F:phosphorelay response regulator activity"/>
    <property type="evidence" value="ECO:0007669"/>
    <property type="project" value="TreeGrafter"/>
</dbReference>
<reference evidence="12 13" key="1">
    <citation type="submission" date="2018-06" db="EMBL/GenBank/DDBJ databases">
        <authorList>
            <consortium name="Pathogen Informatics"/>
            <person name="Doyle S."/>
        </authorList>
    </citation>
    <scope>NUCLEOTIDE SEQUENCE [LARGE SCALE GENOMIC DNA]</scope>
    <source>
        <strain evidence="12 13">NCTC10719</strain>
    </source>
</reference>
<dbReference type="SUPFAM" id="SSF52172">
    <property type="entry name" value="CheY-like"/>
    <property type="match status" value="1"/>
</dbReference>
<evidence type="ECO:0000256" key="5">
    <source>
        <dbReference type="ARBA" id="ARBA00023125"/>
    </source>
</evidence>
<feature type="DNA-binding region" description="OmpR/PhoB-type" evidence="9">
    <location>
        <begin position="172"/>
        <end position="267"/>
    </location>
</feature>
<gene>
    <name evidence="12" type="primary">virI</name>
    <name evidence="12" type="ORF">NCTC10719_00049</name>
</gene>
<comment type="function">
    <text evidence="7">May play the central regulatory role in sporulation. It may be an element of the effector pathway responsible for the activation of sporulation genes in response to nutritional stress. Spo0A may act in concert with spo0H (a sigma factor) to control the expression of some genes that are critical to the sporulation process.</text>
</comment>